<sequence length="145" mass="16284">MLILVVLQCWGLALGRLDIGSAIRSFFDRRRNFLWMGGAVYLAVRRLTADHARRNSEELHGRASDLIRVPQGIDDTPSQPVHFDLAARFPTTRPTLAFSSAALTCSKSLNAHNKQPLPLFLRSMASRLVQHLFLSCRARDSFLPV</sequence>
<proteinExistence type="predicted"/>
<keyword evidence="3" id="KW-1185">Reference proteome</keyword>
<protein>
    <recommendedName>
        <fullName evidence="4">Secreted protein</fullName>
    </recommendedName>
</protein>
<evidence type="ECO:0000313" key="3">
    <source>
        <dbReference type="Proteomes" id="UP001456524"/>
    </source>
</evidence>
<dbReference type="Proteomes" id="UP001456524">
    <property type="component" value="Unassembled WGS sequence"/>
</dbReference>
<gene>
    <name evidence="2" type="ORF">IWX90DRAFT_419669</name>
</gene>
<evidence type="ECO:0000256" key="1">
    <source>
        <dbReference type="SAM" id="SignalP"/>
    </source>
</evidence>
<dbReference type="EMBL" id="JBBWUH010000001">
    <property type="protein sequence ID" value="KAK8176919.1"/>
    <property type="molecule type" value="Genomic_DNA"/>
</dbReference>
<comment type="caution">
    <text evidence="2">The sequence shown here is derived from an EMBL/GenBank/DDBJ whole genome shotgun (WGS) entry which is preliminary data.</text>
</comment>
<feature type="chain" id="PRO_5046734323" description="Secreted protein" evidence="1">
    <location>
        <begin position="16"/>
        <end position="145"/>
    </location>
</feature>
<accession>A0ABR1Y4X7</accession>
<evidence type="ECO:0000313" key="2">
    <source>
        <dbReference type="EMBL" id="KAK8176919.1"/>
    </source>
</evidence>
<evidence type="ECO:0008006" key="4">
    <source>
        <dbReference type="Google" id="ProtNLM"/>
    </source>
</evidence>
<feature type="signal peptide" evidence="1">
    <location>
        <begin position="1"/>
        <end position="15"/>
    </location>
</feature>
<keyword evidence="1" id="KW-0732">Signal</keyword>
<reference evidence="2 3" key="1">
    <citation type="journal article" date="2022" name="G3 (Bethesda)">
        <title>Enemy or ally: a genomic approach to elucidate the lifestyle of Phyllosticta citrichinaensis.</title>
        <authorList>
            <person name="Buijs V.A."/>
            <person name="Groenewald J.Z."/>
            <person name="Haridas S."/>
            <person name="LaButti K.M."/>
            <person name="Lipzen A."/>
            <person name="Martin F.M."/>
            <person name="Barry K."/>
            <person name="Grigoriev I.V."/>
            <person name="Crous P.W."/>
            <person name="Seidl M.F."/>
        </authorList>
    </citation>
    <scope>NUCLEOTIDE SEQUENCE [LARGE SCALE GENOMIC DNA]</scope>
    <source>
        <strain evidence="2 3">CBS 129764</strain>
    </source>
</reference>
<organism evidence="2 3">
    <name type="scientific">Phyllosticta citrichinensis</name>
    <dbReference type="NCBI Taxonomy" id="1130410"/>
    <lineage>
        <taxon>Eukaryota</taxon>
        <taxon>Fungi</taxon>
        <taxon>Dikarya</taxon>
        <taxon>Ascomycota</taxon>
        <taxon>Pezizomycotina</taxon>
        <taxon>Dothideomycetes</taxon>
        <taxon>Dothideomycetes incertae sedis</taxon>
        <taxon>Botryosphaeriales</taxon>
        <taxon>Phyllostictaceae</taxon>
        <taxon>Phyllosticta</taxon>
    </lineage>
</organism>
<name>A0ABR1Y4X7_9PEZI</name>